<keyword evidence="3" id="KW-1185">Reference proteome</keyword>
<accession>A0A5B1CFS6</accession>
<evidence type="ECO:0000313" key="3">
    <source>
        <dbReference type="Proteomes" id="UP000322699"/>
    </source>
</evidence>
<evidence type="ECO:0000256" key="1">
    <source>
        <dbReference type="SAM" id="Phobius"/>
    </source>
</evidence>
<keyword evidence="1" id="KW-0472">Membrane</keyword>
<gene>
    <name evidence="2" type="ORF">LF1_11010</name>
</gene>
<protein>
    <submittedName>
        <fullName evidence="2">Uncharacterized protein</fullName>
    </submittedName>
</protein>
<dbReference type="EMBL" id="VRLW01000001">
    <property type="protein sequence ID" value="KAA1258579.1"/>
    <property type="molecule type" value="Genomic_DNA"/>
</dbReference>
<evidence type="ECO:0000313" key="2">
    <source>
        <dbReference type="EMBL" id="KAA1258579.1"/>
    </source>
</evidence>
<name>A0A5B1CFS6_9BACT</name>
<dbReference type="AlphaFoldDB" id="A0A5B1CFS6"/>
<proteinExistence type="predicted"/>
<reference evidence="2 3" key="1">
    <citation type="submission" date="2019-08" db="EMBL/GenBank/DDBJ databases">
        <title>Deep-cultivation of Planctomycetes and their phenomic and genomic characterization uncovers novel biology.</title>
        <authorList>
            <person name="Wiegand S."/>
            <person name="Jogler M."/>
            <person name="Boedeker C."/>
            <person name="Pinto D."/>
            <person name="Vollmers J."/>
            <person name="Rivas-Marin E."/>
            <person name="Kohn T."/>
            <person name="Peeters S.H."/>
            <person name="Heuer A."/>
            <person name="Rast P."/>
            <person name="Oberbeckmann S."/>
            <person name="Bunk B."/>
            <person name="Jeske O."/>
            <person name="Meyerdierks A."/>
            <person name="Storesund J.E."/>
            <person name="Kallscheuer N."/>
            <person name="Luecker S."/>
            <person name="Lage O.M."/>
            <person name="Pohl T."/>
            <person name="Merkel B.J."/>
            <person name="Hornburger P."/>
            <person name="Mueller R.-W."/>
            <person name="Bruemmer F."/>
            <person name="Labrenz M."/>
            <person name="Spormann A.M."/>
            <person name="Op Den Camp H."/>
            <person name="Overmann J."/>
            <person name="Amann R."/>
            <person name="Jetten M.S.M."/>
            <person name="Mascher T."/>
            <person name="Medema M.H."/>
            <person name="Devos D.P."/>
            <person name="Kaster A.-K."/>
            <person name="Ovreas L."/>
            <person name="Rohde M."/>
            <person name="Galperin M.Y."/>
            <person name="Jogler C."/>
        </authorList>
    </citation>
    <scope>NUCLEOTIDE SEQUENCE [LARGE SCALE GENOMIC DNA]</scope>
    <source>
        <strain evidence="2 3">LF1</strain>
    </source>
</reference>
<keyword evidence="1" id="KW-0812">Transmembrane</keyword>
<sequence length="71" mass="7883">MDTIFSWMTRFAHLSFALARFSVHVVLGFVNWLGGPHQTKKGAGLPGPALVRILFVSYVFIGIGNFALTFR</sequence>
<feature type="transmembrane region" description="Helical" evidence="1">
    <location>
        <begin position="12"/>
        <end position="30"/>
    </location>
</feature>
<dbReference type="Proteomes" id="UP000322699">
    <property type="component" value="Unassembled WGS sequence"/>
</dbReference>
<feature type="transmembrane region" description="Helical" evidence="1">
    <location>
        <begin position="50"/>
        <end position="70"/>
    </location>
</feature>
<comment type="caution">
    <text evidence="2">The sequence shown here is derived from an EMBL/GenBank/DDBJ whole genome shotgun (WGS) entry which is preliminary data.</text>
</comment>
<organism evidence="2 3">
    <name type="scientific">Rubripirellula obstinata</name>
    <dbReference type="NCBI Taxonomy" id="406547"/>
    <lineage>
        <taxon>Bacteria</taxon>
        <taxon>Pseudomonadati</taxon>
        <taxon>Planctomycetota</taxon>
        <taxon>Planctomycetia</taxon>
        <taxon>Pirellulales</taxon>
        <taxon>Pirellulaceae</taxon>
        <taxon>Rubripirellula</taxon>
    </lineage>
</organism>
<keyword evidence="1" id="KW-1133">Transmembrane helix</keyword>